<dbReference type="EMBL" id="CP144700">
    <property type="protein sequence ID" value="WVZ26176.1"/>
    <property type="molecule type" value="Genomic_DNA"/>
</dbReference>
<keyword evidence="2" id="KW-1185">Reference proteome</keyword>
<name>A0AAQ3SFK7_VIGMU</name>
<dbReference type="Proteomes" id="UP001374535">
    <property type="component" value="Chromosome 1"/>
</dbReference>
<sequence>MLSALCVTNIVIIQRSVTHTDVLVVARLDTLLKIADLRTRRKRQPTFSQDVEGKTMLLMMGHSSRVEHKRVENSARQPIRLERSIRYTDSPDNMVEHMKSLSSSWSK</sequence>
<accession>A0AAQ3SFK7</accession>
<evidence type="ECO:0000313" key="1">
    <source>
        <dbReference type="EMBL" id="WVZ26176.1"/>
    </source>
</evidence>
<evidence type="ECO:0000313" key="2">
    <source>
        <dbReference type="Proteomes" id="UP001374535"/>
    </source>
</evidence>
<reference evidence="1 2" key="1">
    <citation type="journal article" date="2023" name="Life. Sci Alliance">
        <title>Evolutionary insights into 3D genome organization and epigenetic landscape of Vigna mungo.</title>
        <authorList>
            <person name="Junaid A."/>
            <person name="Singh B."/>
            <person name="Bhatia S."/>
        </authorList>
    </citation>
    <scope>NUCLEOTIDE SEQUENCE [LARGE SCALE GENOMIC DNA]</scope>
    <source>
        <strain evidence="1">Urdbean</strain>
    </source>
</reference>
<protein>
    <submittedName>
        <fullName evidence="1">Uncharacterized protein</fullName>
    </submittedName>
</protein>
<proteinExistence type="predicted"/>
<dbReference type="AlphaFoldDB" id="A0AAQ3SFK7"/>
<organism evidence="1 2">
    <name type="scientific">Vigna mungo</name>
    <name type="common">Black gram</name>
    <name type="synonym">Phaseolus mungo</name>
    <dbReference type="NCBI Taxonomy" id="3915"/>
    <lineage>
        <taxon>Eukaryota</taxon>
        <taxon>Viridiplantae</taxon>
        <taxon>Streptophyta</taxon>
        <taxon>Embryophyta</taxon>
        <taxon>Tracheophyta</taxon>
        <taxon>Spermatophyta</taxon>
        <taxon>Magnoliopsida</taxon>
        <taxon>eudicotyledons</taxon>
        <taxon>Gunneridae</taxon>
        <taxon>Pentapetalae</taxon>
        <taxon>rosids</taxon>
        <taxon>fabids</taxon>
        <taxon>Fabales</taxon>
        <taxon>Fabaceae</taxon>
        <taxon>Papilionoideae</taxon>
        <taxon>50 kb inversion clade</taxon>
        <taxon>NPAAA clade</taxon>
        <taxon>indigoferoid/millettioid clade</taxon>
        <taxon>Phaseoleae</taxon>
        <taxon>Vigna</taxon>
    </lineage>
</organism>
<gene>
    <name evidence="1" type="ORF">V8G54_004720</name>
</gene>